<dbReference type="GO" id="GO:0009062">
    <property type="term" value="P:fatty acid catabolic process"/>
    <property type="evidence" value="ECO:0007669"/>
    <property type="project" value="TreeGrafter"/>
</dbReference>
<sequence>MTSFDSATEVQEIVLAQDANHRQTLFAGHGLRMLAKSAYLCARQFAHSEVVMARVVDVQFLAPVAVGSALSLRAWVARVGRSSMTVCVHGLAEQAPGIPAELALQGLFEMVAVDAHGRPKAVPQAVNPNQEKTP</sequence>
<accession>A0A3M6Q1E8</accession>
<evidence type="ECO:0000259" key="4">
    <source>
        <dbReference type="PROSITE" id="PS51770"/>
    </source>
</evidence>
<dbReference type="GO" id="GO:0005829">
    <property type="term" value="C:cytosol"/>
    <property type="evidence" value="ECO:0007669"/>
    <property type="project" value="TreeGrafter"/>
</dbReference>
<dbReference type="CDD" id="cd03442">
    <property type="entry name" value="BFIT_BACH"/>
    <property type="match status" value="1"/>
</dbReference>
<evidence type="ECO:0000256" key="1">
    <source>
        <dbReference type="ARBA" id="ARBA00010458"/>
    </source>
</evidence>
<dbReference type="Pfam" id="PF03061">
    <property type="entry name" value="4HBT"/>
    <property type="match status" value="1"/>
</dbReference>
<dbReference type="InterPro" id="IPR040170">
    <property type="entry name" value="Cytosol_ACT"/>
</dbReference>
<evidence type="ECO:0000256" key="3">
    <source>
        <dbReference type="PROSITE-ProRule" id="PRU01106"/>
    </source>
</evidence>
<organism evidence="5 6">
    <name type="scientific">Allofranklinella schreckenbergeri</name>
    <dbReference type="NCBI Taxonomy" id="1076744"/>
    <lineage>
        <taxon>Bacteria</taxon>
        <taxon>Pseudomonadati</taxon>
        <taxon>Pseudomonadota</taxon>
        <taxon>Betaproteobacteria</taxon>
        <taxon>Burkholderiales</taxon>
        <taxon>Comamonadaceae</taxon>
        <taxon>Allofranklinella</taxon>
    </lineage>
</organism>
<dbReference type="PROSITE" id="PS51770">
    <property type="entry name" value="HOTDOG_ACOT"/>
    <property type="match status" value="1"/>
</dbReference>
<reference evidence="5 6" key="1">
    <citation type="submission" date="2018-10" db="EMBL/GenBank/DDBJ databases">
        <title>Comamonadaceae CDC group NO-1 genome sequencing and assembly.</title>
        <authorList>
            <person name="Bernier A.-M."/>
            <person name="Bernard K."/>
        </authorList>
    </citation>
    <scope>NUCLEOTIDE SEQUENCE [LARGE SCALE GENOMIC DNA]</scope>
    <source>
        <strain evidence="5 6">NML970147</strain>
    </source>
</reference>
<evidence type="ECO:0000313" key="6">
    <source>
        <dbReference type="Proteomes" id="UP000267521"/>
    </source>
</evidence>
<dbReference type="InterPro" id="IPR033120">
    <property type="entry name" value="HOTDOG_ACOT"/>
</dbReference>
<protein>
    <submittedName>
        <fullName evidence="5">Acyl-CoA thioesterase</fullName>
    </submittedName>
</protein>
<dbReference type="InterPro" id="IPR006683">
    <property type="entry name" value="Thioestr_dom"/>
</dbReference>
<keyword evidence="2 3" id="KW-0378">Hydrolase</keyword>
<evidence type="ECO:0000256" key="2">
    <source>
        <dbReference type="ARBA" id="ARBA00022801"/>
    </source>
</evidence>
<dbReference type="SUPFAM" id="SSF54637">
    <property type="entry name" value="Thioesterase/thiol ester dehydrase-isomerase"/>
    <property type="match status" value="1"/>
</dbReference>
<dbReference type="Proteomes" id="UP000267521">
    <property type="component" value="Unassembled WGS sequence"/>
</dbReference>
<proteinExistence type="inferred from homology"/>
<comment type="similarity">
    <text evidence="1">Belongs to the acyl coenzyme A hydrolase family.</text>
</comment>
<feature type="domain" description="HotDog ACOT-type" evidence="4">
    <location>
        <begin position="4"/>
        <end position="116"/>
    </location>
</feature>
<evidence type="ECO:0000313" key="5">
    <source>
        <dbReference type="EMBL" id="RMW96756.1"/>
    </source>
</evidence>
<dbReference type="InterPro" id="IPR029069">
    <property type="entry name" value="HotDog_dom_sf"/>
</dbReference>
<dbReference type="Gene3D" id="3.10.129.10">
    <property type="entry name" value="Hotdog Thioesterase"/>
    <property type="match status" value="1"/>
</dbReference>
<dbReference type="EMBL" id="RDQM01000011">
    <property type="protein sequence ID" value="RMW96756.1"/>
    <property type="molecule type" value="Genomic_DNA"/>
</dbReference>
<gene>
    <name evidence="5" type="ORF">EBQ26_09455</name>
</gene>
<dbReference type="RefSeq" id="WP_122238768.1">
    <property type="nucleotide sequence ID" value="NZ_RDQM01000011.1"/>
</dbReference>
<comment type="caution">
    <text evidence="5">The sequence shown here is derived from an EMBL/GenBank/DDBJ whole genome shotgun (WGS) entry which is preliminary data.</text>
</comment>
<dbReference type="PANTHER" id="PTHR11049:SF24">
    <property type="entry name" value="CYTOSOLIC ACYL COENZYME A THIOESTER HYDROLASE"/>
    <property type="match status" value="1"/>
</dbReference>
<dbReference type="PANTHER" id="PTHR11049">
    <property type="entry name" value="ACYL COENZYME A THIOESTER HYDROLASE"/>
    <property type="match status" value="1"/>
</dbReference>
<dbReference type="GO" id="GO:0052816">
    <property type="term" value="F:long-chain fatty acyl-CoA hydrolase activity"/>
    <property type="evidence" value="ECO:0007669"/>
    <property type="project" value="TreeGrafter"/>
</dbReference>
<name>A0A3M6Q1E8_9BURK</name>
<dbReference type="GO" id="GO:0006637">
    <property type="term" value="P:acyl-CoA metabolic process"/>
    <property type="evidence" value="ECO:0007669"/>
    <property type="project" value="TreeGrafter"/>
</dbReference>
<dbReference type="AlphaFoldDB" id="A0A3M6Q1E8"/>